<keyword evidence="3" id="KW-0479">Metal-binding</keyword>
<dbReference type="GO" id="GO:0061061">
    <property type="term" value="P:muscle structure development"/>
    <property type="evidence" value="ECO:0007669"/>
    <property type="project" value="TreeGrafter"/>
</dbReference>
<proteinExistence type="predicted"/>
<dbReference type="InterPro" id="IPR006643">
    <property type="entry name" value="Zasp-like_motif"/>
</dbReference>
<dbReference type="GO" id="GO:0051371">
    <property type="term" value="F:muscle alpha-actinin binding"/>
    <property type="evidence" value="ECO:0007669"/>
    <property type="project" value="TreeGrafter"/>
</dbReference>
<feature type="region of interest" description="Disordered" evidence="4">
    <location>
        <begin position="293"/>
        <end position="319"/>
    </location>
</feature>
<dbReference type="PANTHER" id="PTHR24214">
    <property type="entry name" value="PDZ AND LIM DOMAIN PROTEIN ZASP"/>
    <property type="match status" value="1"/>
</dbReference>
<dbReference type="GO" id="GO:0003779">
    <property type="term" value="F:actin binding"/>
    <property type="evidence" value="ECO:0007669"/>
    <property type="project" value="TreeGrafter"/>
</dbReference>
<dbReference type="InterPro" id="IPR036034">
    <property type="entry name" value="PDZ_sf"/>
</dbReference>
<protein>
    <submittedName>
        <fullName evidence="6">Putative pdz domain-containing protein</fullName>
    </submittedName>
</protein>
<accession>A0A2R5L5V4</accession>
<dbReference type="SMART" id="SM00735">
    <property type="entry name" value="ZM"/>
    <property type="match status" value="1"/>
</dbReference>
<dbReference type="PANTHER" id="PTHR24214:SF38">
    <property type="entry name" value="PDZ AND LIM DOMAIN PROTEIN ZASP-RELATED"/>
    <property type="match status" value="1"/>
</dbReference>
<dbReference type="PROSITE" id="PS50106">
    <property type="entry name" value="PDZ"/>
    <property type="match status" value="1"/>
</dbReference>
<dbReference type="Pfam" id="PF00595">
    <property type="entry name" value="PDZ"/>
    <property type="match status" value="1"/>
</dbReference>
<evidence type="ECO:0000313" key="6">
    <source>
        <dbReference type="EMBL" id="MBY04853.1"/>
    </source>
</evidence>
<dbReference type="InterPro" id="IPR001478">
    <property type="entry name" value="PDZ"/>
</dbReference>
<dbReference type="GO" id="GO:0030018">
    <property type="term" value="C:Z disc"/>
    <property type="evidence" value="ECO:0007669"/>
    <property type="project" value="TreeGrafter"/>
</dbReference>
<dbReference type="SUPFAM" id="SSF50156">
    <property type="entry name" value="PDZ domain-like"/>
    <property type="match status" value="1"/>
</dbReference>
<dbReference type="FunFam" id="2.30.42.10:FF:000192">
    <property type="entry name" value="Uncharacterized protein, isoform J"/>
    <property type="match status" value="1"/>
</dbReference>
<sequence>MSFHPGMVMVDLRRDGSATPWGFRLQGGYDLNAPLTIQRVFLGSPSEGELHRGDVVLKVGDRDTSRLTHGEATEVIRNSGNSLKLLVQRGAGPYSPATTPTASSTAHPLTISPPAFRPPGPPSYHSPMSPGVTITTQNVSVPTQMPMQDGQYSYELRQGFLVPEPLVENKIDSIKEQAKITSQTYRTTPLITPTAKPRRDVLIGSYLRHVKEPYFTTMKMPVEGGVSNPQEIARRVQESVNTGGGPHVNVAPVVAPAGESGPKYVNRQYNTPLNLYSNQSLAETISAQTGAQLNPQNLQPSGSTTPQAHSPRGGAATIKPGSKMASVADITLSPTYQMIHNEEWRDIRKEDLQEQRPVQNQLYEVQSDGHVVNTFGMPRHKIHQSNSFKTIMTTVMTPKLL</sequence>
<name>A0A2R5L5V4_9ACAR</name>
<evidence type="ECO:0000256" key="1">
    <source>
        <dbReference type="ARBA" id="ARBA00004496"/>
    </source>
</evidence>
<keyword evidence="3" id="KW-0862">Zinc</keyword>
<feature type="compositionally biased region" description="Polar residues" evidence="4">
    <location>
        <begin position="293"/>
        <end position="308"/>
    </location>
</feature>
<comment type="subcellular location">
    <subcellularLocation>
        <location evidence="1">Cytoplasm</location>
    </subcellularLocation>
</comment>
<dbReference type="Gene3D" id="2.30.42.10">
    <property type="match status" value="1"/>
</dbReference>
<dbReference type="GeneID" id="135368500"/>
<keyword evidence="3" id="KW-0440">LIM domain</keyword>
<evidence type="ECO:0000256" key="3">
    <source>
        <dbReference type="ARBA" id="ARBA00023038"/>
    </source>
</evidence>
<reference evidence="6" key="1">
    <citation type="submission" date="2018-03" db="EMBL/GenBank/DDBJ databases">
        <title>The relapsing fever spirochete Borrelia turicatae persists in the highly oxidative environment of its soft-bodied tick vector.</title>
        <authorList>
            <person name="Bourret T.J."/>
            <person name="Boyle W.K."/>
            <person name="Valenzuela J.G."/>
            <person name="Oliveira F."/>
            <person name="Lopez J.E."/>
        </authorList>
    </citation>
    <scope>NUCLEOTIDE SEQUENCE</scope>
    <source>
        <strain evidence="6">Kansas strain/isolate</strain>
        <tissue evidence="6">Salivary glands</tissue>
    </source>
</reference>
<dbReference type="AlphaFoldDB" id="A0A2R5L5V4"/>
<organism evidence="6">
    <name type="scientific">Ornithodoros turicata</name>
    <dbReference type="NCBI Taxonomy" id="34597"/>
    <lineage>
        <taxon>Eukaryota</taxon>
        <taxon>Metazoa</taxon>
        <taxon>Ecdysozoa</taxon>
        <taxon>Arthropoda</taxon>
        <taxon>Chelicerata</taxon>
        <taxon>Arachnida</taxon>
        <taxon>Acari</taxon>
        <taxon>Parasitiformes</taxon>
        <taxon>Ixodida</taxon>
        <taxon>Ixodoidea</taxon>
        <taxon>Argasidae</taxon>
        <taxon>Ornithodorinae</taxon>
        <taxon>Ornithodoros</taxon>
    </lineage>
</organism>
<dbReference type="GO" id="GO:0031941">
    <property type="term" value="C:filamentous actin"/>
    <property type="evidence" value="ECO:0007669"/>
    <property type="project" value="TreeGrafter"/>
</dbReference>
<evidence type="ECO:0000256" key="2">
    <source>
        <dbReference type="ARBA" id="ARBA00022490"/>
    </source>
</evidence>
<dbReference type="EMBL" id="GGLE01000727">
    <property type="protein sequence ID" value="MBY04853.1"/>
    <property type="molecule type" value="Transcribed_RNA"/>
</dbReference>
<dbReference type="GO" id="GO:0005912">
    <property type="term" value="C:adherens junction"/>
    <property type="evidence" value="ECO:0007669"/>
    <property type="project" value="TreeGrafter"/>
</dbReference>
<keyword evidence="2" id="KW-0963">Cytoplasm</keyword>
<dbReference type="CDD" id="cd23068">
    <property type="entry name" value="PDZ_ZASP52-like"/>
    <property type="match status" value="1"/>
</dbReference>
<evidence type="ECO:0000256" key="4">
    <source>
        <dbReference type="SAM" id="MobiDB-lite"/>
    </source>
</evidence>
<evidence type="ECO:0000259" key="5">
    <source>
        <dbReference type="PROSITE" id="PS50106"/>
    </source>
</evidence>
<dbReference type="GO" id="GO:0001725">
    <property type="term" value="C:stress fiber"/>
    <property type="evidence" value="ECO:0007669"/>
    <property type="project" value="TreeGrafter"/>
</dbReference>
<dbReference type="SMART" id="SM00228">
    <property type="entry name" value="PDZ"/>
    <property type="match status" value="1"/>
</dbReference>
<dbReference type="RefSeq" id="XP_064457903.1">
    <property type="nucleotide sequence ID" value="XM_064601833.1"/>
</dbReference>
<dbReference type="InterPro" id="IPR050604">
    <property type="entry name" value="PDZ-LIM_domain"/>
</dbReference>
<feature type="domain" description="PDZ" evidence="5">
    <location>
        <begin position="9"/>
        <end position="91"/>
    </location>
</feature>
<dbReference type="GO" id="GO:0030036">
    <property type="term" value="P:actin cytoskeleton organization"/>
    <property type="evidence" value="ECO:0007669"/>
    <property type="project" value="TreeGrafter"/>
</dbReference>